<dbReference type="HOGENOM" id="CLU_100981_2_0_0"/>
<dbReference type="AlphaFoldDB" id="E6W4I8"/>
<reference evidence="2 3" key="1">
    <citation type="submission" date="2010-12" db="EMBL/GenBank/DDBJ databases">
        <title>Complete sequence of Desulfurispirillum indicum S5.</title>
        <authorList>
            <consortium name="US DOE Joint Genome Institute"/>
            <person name="Lucas S."/>
            <person name="Copeland A."/>
            <person name="Lapidus A."/>
            <person name="Cheng J.-F."/>
            <person name="Goodwin L."/>
            <person name="Pitluck S."/>
            <person name="Chertkov O."/>
            <person name="Held B."/>
            <person name="Detter J.C."/>
            <person name="Han C."/>
            <person name="Tapia R."/>
            <person name="Land M."/>
            <person name="Hauser L."/>
            <person name="Kyrpides N."/>
            <person name="Ivanova N."/>
            <person name="Mikhailova N."/>
            <person name="Haggblom M."/>
            <person name="Rauschenbach I."/>
            <person name="Bini E."/>
            <person name="Woyke T."/>
        </authorList>
    </citation>
    <scope>NUCLEOTIDE SEQUENCE [LARGE SCALE GENOMIC DNA]</scope>
    <source>
        <strain evidence="3">ATCC BAA-1389 / DSM 22839 / S5</strain>
    </source>
</reference>
<accession>E6W4I8</accession>
<proteinExistence type="predicted"/>
<keyword evidence="3" id="KW-1185">Reference proteome</keyword>
<dbReference type="Pfam" id="PF18737">
    <property type="entry name" value="HEPN_MAE_28990"/>
    <property type="match status" value="1"/>
</dbReference>
<name>E6W4I8_DESIS</name>
<dbReference type="InParanoid" id="E6W4I8"/>
<evidence type="ECO:0000313" key="3">
    <source>
        <dbReference type="Proteomes" id="UP000002572"/>
    </source>
</evidence>
<dbReference type="EMBL" id="CP002432">
    <property type="protein sequence ID" value="ADU67061.1"/>
    <property type="molecule type" value="Genomic_DNA"/>
</dbReference>
<evidence type="ECO:0000313" key="2">
    <source>
        <dbReference type="EMBL" id="ADU67061.1"/>
    </source>
</evidence>
<organism evidence="2 3">
    <name type="scientific">Desulfurispirillum indicum (strain ATCC BAA-1389 / DSM 22839 / S5)</name>
    <dbReference type="NCBI Taxonomy" id="653733"/>
    <lineage>
        <taxon>Bacteria</taxon>
        <taxon>Pseudomonadati</taxon>
        <taxon>Chrysiogenota</taxon>
        <taxon>Chrysiogenia</taxon>
        <taxon>Chrysiogenales</taxon>
        <taxon>Chrysiogenaceae</taxon>
        <taxon>Desulfurispirillum</taxon>
    </lineage>
</organism>
<dbReference type="STRING" id="653733.Selin_2345"/>
<dbReference type="eggNOG" id="ENOG5032VNZ">
    <property type="taxonomic scope" value="Bacteria"/>
</dbReference>
<feature type="domain" description="MAE-28990/MAE-18760-like HEPN" evidence="1">
    <location>
        <begin position="38"/>
        <end position="202"/>
    </location>
</feature>
<dbReference type="InterPro" id="IPR040788">
    <property type="entry name" value="HEPN_MAE_28990"/>
</dbReference>
<gene>
    <name evidence="2" type="ordered locus">Selin_2345</name>
</gene>
<dbReference type="Proteomes" id="UP000002572">
    <property type="component" value="Chromosome"/>
</dbReference>
<protein>
    <recommendedName>
        <fullName evidence="1">MAE-28990/MAE-18760-like HEPN domain-containing protein</fullName>
    </recommendedName>
</protein>
<sequence>MSNLQSLLCCELDALQSKMYKCKTVHLRYSMLPEHRHFLLRQSILGIYAEWEGFLKKSVALYLQEINKERVPFSNLHDHYISYQTDNVAKFKSPKTDFGTITKLSRNLFDMYRGHVVFSTAVNTESNANLKVTNTILKKLCLKCLSSEYETPLNKLLKFRNSIAHGDEGIPVKQSDVDDFTLLVQDLATDLVLSVNEGFQDKVYLTHNIAL</sequence>
<evidence type="ECO:0000259" key="1">
    <source>
        <dbReference type="Pfam" id="PF18737"/>
    </source>
</evidence>
<dbReference type="KEGG" id="din:Selin_2345"/>